<dbReference type="RefSeq" id="XP_002785257.1">
    <property type="nucleotide sequence ID" value="XM_002785211.1"/>
</dbReference>
<dbReference type="PROSITE" id="PS01032">
    <property type="entry name" value="PPM_1"/>
    <property type="match status" value="1"/>
</dbReference>
<reference evidence="2 3" key="1">
    <citation type="submission" date="2008-07" db="EMBL/GenBank/DDBJ databases">
        <authorList>
            <person name="El-Sayed N."/>
            <person name="Caler E."/>
            <person name="Inman J."/>
            <person name="Amedeo P."/>
            <person name="Hass B."/>
            <person name="Wortman J."/>
        </authorList>
    </citation>
    <scope>NUCLEOTIDE SEQUENCE [LARGE SCALE GENOMIC DNA]</scope>
    <source>
        <strain evidence="3">ATCC 50983 / TXsc</strain>
    </source>
</reference>
<dbReference type="AlphaFoldDB" id="C5KEP0"/>
<feature type="non-terminal residue" evidence="2">
    <location>
        <position position="1"/>
    </location>
</feature>
<dbReference type="InterPro" id="IPR000222">
    <property type="entry name" value="PP2C_BS"/>
</dbReference>
<organism evidence="3">
    <name type="scientific">Perkinsus marinus (strain ATCC 50983 / TXsc)</name>
    <dbReference type="NCBI Taxonomy" id="423536"/>
    <lineage>
        <taxon>Eukaryota</taxon>
        <taxon>Sar</taxon>
        <taxon>Alveolata</taxon>
        <taxon>Perkinsozoa</taxon>
        <taxon>Perkinsea</taxon>
        <taxon>Perkinsida</taxon>
        <taxon>Perkinsidae</taxon>
        <taxon>Perkinsus</taxon>
    </lineage>
</organism>
<feature type="region of interest" description="Disordered" evidence="1">
    <location>
        <begin position="1"/>
        <end position="30"/>
    </location>
</feature>
<dbReference type="OrthoDB" id="440240at2759"/>
<evidence type="ECO:0000256" key="1">
    <source>
        <dbReference type="SAM" id="MobiDB-lite"/>
    </source>
</evidence>
<dbReference type="InParanoid" id="C5KEP0"/>
<feature type="compositionally biased region" description="Low complexity" evidence="1">
    <location>
        <begin position="68"/>
        <end position="80"/>
    </location>
</feature>
<sequence length="106" mass="11384">ATSKDGITLVGLFDGHGGNRDSKSSSSSKQEELSHYMASVVPDVFYKTIALLLPDKIDISTLLNPSSTTTTKHLDNLYPNGLPPPPYHGQDDDEHPPLPAVIDALT</sequence>
<keyword evidence="3" id="KW-1185">Reference proteome</keyword>
<evidence type="ECO:0008006" key="4">
    <source>
        <dbReference type="Google" id="ProtNLM"/>
    </source>
</evidence>
<gene>
    <name evidence="2" type="ORF">Pmar_PMAR017423</name>
</gene>
<accession>C5KEP0</accession>
<evidence type="ECO:0000313" key="3">
    <source>
        <dbReference type="Proteomes" id="UP000007800"/>
    </source>
</evidence>
<feature type="non-terminal residue" evidence="2">
    <location>
        <position position="106"/>
    </location>
</feature>
<feature type="region of interest" description="Disordered" evidence="1">
    <location>
        <begin position="68"/>
        <end position="106"/>
    </location>
</feature>
<name>C5KEP0_PERM5</name>
<dbReference type="GO" id="GO:0043169">
    <property type="term" value="F:cation binding"/>
    <property type="evidence" value="ECO:0007669"/>
    <property type="project" value="InterPro"/>
</dbReference>
<protein>
    <recommendedName>
        <fullName evidence="4">PPM-type phosphatase domain-containing protein</fullName>
    </recommendedName>
</protein>
<dbReference type="EMBL" id="GG672388">
    <property type="protein sequence ID" value="EER17053.1"/>
    <property type="molecule type" value="Genomic_DNA"/>
</dbReference>
<dbReference type="GeneID" id="9053140"/>
<evidence type="ECO:0000313" key="2">
    <source>
        <dbReference type="EMBL" id="EER17053.1"/>
    </source>
</evidence>
<proteinExistence type="predicted"/>
<dbReference type="Proteomes" id="UP000007800">
    <property type="component" value="Unassembled WGS sequence"/>
</dbReference>
<feature type="compositionally biased region" description="Basic and acidic residues" evidence="1">
    <location>
        <begin position="17"/>
        <end position="30"/>
    </location>
</feature>